<dbReference type="EMBL" id="JANAWD010000002">
    <property type="protein sequence ID" value="KAJ3492270.1"/>
    <property type="molecule type" value="Genomic_DNA"/>
</dbReference>
<organism evidence="3 4">
    <name type="scientific">Meripilus lineatus</name>
    <dbReference type="NCBI Taxonomy" id="2056292"/>
    <lineage>
        <taxon>Eukaryota</taxon>
        <taxon>Fungi</taxon>
        <taxon>Dikarya</taxon>
        <taxon>Basidiomycota</taxon>
        <taxon>Agaricomycotina</taxon>
        <taxon>Agaricomycetes</taxon>
        <taxon>Polyporales</taxon>
        <taxon>Meripilaceae</taxon>
        <taxon>Meripilus</taxon>
    </lineage>
</organism>
<reference evidence="3" key="1">
    <citation type="submission" date="2022-07" db="EMBL/GenBank/DDBJ databases">
        <title>Genome Sequence of Physisporinus lineatus.</title>
        <authorList>
            <person name="Buettner E."/>
        </authorList>
    </citation>
    <scope>NUCLEOTIDE SEQUENCE</scope>
    <source>
        <strain evidence="3">VT162</strain>
    </source>
</reference>
<accession>A0AAD5VF16</accession>
<name>A0AAD5VF16_9APHY</name>
<dbReference type="InterPro" id="IPR045338">
    <property type="entry name" value="DUF6535"/>
</dbReference>
<feature type="transmembrane region" description="Helical" evidence="1">
    <location>
        <begin position="73"/>
        <end position="94"/>
    </location>
</feature>
<keyword evidence="1" id="KW-0472">Membrane</keyword>
<evidence type="ECO:0000313" key="4">
    <source>
        <dbReference type="Proteomes" id="UP001212997"/>
    </source>
</evidence>
<keyword evidence="1" id="KW-0812">Transmembrane</keyword>
<proteinExistence type="predicted"/>
<dbReference type="AlphaFoldDB" id="A0AAD5VF16"/>
<protein>
    <recommendedName>
        <fullName evidence="2">DUF6535 domain-containing protein</fullName>
    </recommendedName>
</protein>
<keyword evidence="1" id="KW-1133">Transmembrane helix</keyword>
<feature type="domain" description="DUF6535" evidence="2">
    <location>
        <begin position="1"/>
        <end position="64"/>
    </location>
</feature>
<sequence length="453" mass="51373">MLVKQWLREYMAQENVSARSRIRVRYWRHQGLTQWHVFEIAALLPMLLQLSLVLFFAGICVFLLNLNSTVGSVATALVASWFSFYLVSSAAPIFSSRCPYKTPLFKGAVRFIRILSYKPSSFNHTESVPDMHSIHDELAMRQDTRLDGPSLTDADISLQDDDFIFSTIRHCLADLDGRSVELWVRDAIVRRTARIVNNLMEVRFTDFRRLSGKCRFSIVHILIDAIEGEIDRNISTGKVVEWVPWMSGALRVIGSGLLPMFRASDNAGWVEARNRAGSMVVQLFSQSADIARNVLENLSYTEYTRLPSSYVIPEITSAKGEKLSTIFGCLIGSLQHSHLVWANVLNGAKDCTDSNQVNPAQLCQIVLYLGLHVQDNILSTSYSSFQDTMSRITYLLRDQVTRNETDVTKWRYLAALGLDHIERLRARHPGMIDEELLRVLTLLNPHPQAHEAV</sequence>
<feature type="transmembrane region" description="Helical" evidence="1">
    <location>
        <begin position="40"/>
        <end position="66"/>
    </location>
</feature>
<dbReference type="Pfam" id="PF20153">
    <property type="entry name" value="DUF6535"/>
    <property type="match status" value="1"/>
</dbReference>
<evidence type="ECO:0000259" key="2">
    <source>
        <dbReference type="Pfam" id="PF20153"/>
    </source>
</evidence>
<dbReference type="Proteomes" id="UP001212997">
    <property type="component" value="Unassembled WGS sequence"/>
</dbReference>
<evidence type="ECO:0000313" key="3">
    <source>
        <dbReference type="EMBL" id="KAJ3492270.1"/>
    </source>
</evidence>
<evidence type="ECO:0000256" key="1">
    <source>
        <dbReference type="SAM" id="Phobius"/>
    </source>
</evidence>
<gene>
    <name evidence="3" type="ORF">NLI96_g119</name>
</gene>
<comment type="caution">
    <text evidence="3">The sequence shown here is derived from an EMBL/GenBank/DDBJ whole genome shotgun (WGS) entry which is preliminary data.</text>
</comment>
<keyword evidence="4" id="KW-1185">Reference proteome</keyword>